<dbReference type="RefSeq" id="WP_344277980.1">
    <property type="nucleotide sequence ID" value="NZ_BAAAKV010000033.1"/>
</dbReference>
<reference evidence="2 3" key="1">
    <citation type="journal article" date="2019" name="Int. J. Syst. Evol. Microbiol.">
        <title>The Global Catalogue of Microorganisms (GCM) 10K type strain sequencing project: providing services to taxonomists for standard genome sequencing and annotation.</title>
        <authorList>
            <consortium name="The Broad Institute Genomics Platform"/>
            <consortium name="The Broad Institute Genome Sequencing Center for Infectious Disease"/>
            <person name="Wu L."/>
            <person name="Ma J."/>
        </authorList>
    </citation>
    <scope>NUCLEOTIDE SEQUENCE [LARGE SCALE GENOMIC DNA]</scope>
    <source>
        <strain evidence="2 3">JCM 12696</strain>
    </source>
</reference>
<dbReference type="SUPFAM" id="SSF54001">
    <property type="entry name" value="Cysteine proteinases"/>
    <property type="match status" value="1"/>
</dbReference>
<organism evidence="2 3">
    <name type="scientific">Streptomyces hebeiensis</name>
    <dbReference type="NCBI Taxonomy" id="229486"/>
    <lineage>
        <taxon>Bacteria</taxon>
        <taxon>Bacillati</taxon>
        <taxon>Actinomycetota</taxon>
        <taxon>Actinomycetes</taxon>
        <taxon>Kitasatosporales</taxon>
        <taxon>Streptomycetaceae</taxon>
        <taxon>Streptomyces</taxon>
    </lineage>
</organism>
<protein>
    <submittedName>
        <fullName evidence="2">Peptidoglycan-binding protein</fullName>
    </submittedName>
</protein>
<proteinExistence type="predicted"/>
<keyword evidence="3" id="KW-1185">Reference proteome</keyword>
<sequence length="463" mass="50001">MTVPVFEEYEPAPDCPCAGCGRRRRELARGLPVSAGGHRAAHGARRALVAVTAAGVALGAAGAAGVAAAVEADVARAGGRRRGRRGDVARAVGDAGPDSPPGDQGPTSPQGDSAPLYGRPLPGPRPDSGPHEAETNKITRAEIISRAKVWVNAEVPYSMEKYWSDGYRQDCSGYVSMAWNLGSNEWTGSLATFGERIEREELQPGDMLLFHNPENPTKGSHVTLFGGWADYTHSYYLAYEQTKPHARAQATPMAYWSNSDSYVPYRYKGVVADPDGKNPGEGVPTVFPGEEFFGPGADNAYVTQLGEMLVKRGGKRFYEVGPGPRWSGSDRRATEAFQRAQGWRGSDADGLPGPTTWLYLVNGLGKDIPAAEPDERGNGQGAHPAPGFPGAGHFRPGRANTYVEQLGEQLVRKGFGRHYAVGPGRRWTEADRRNVRDFQRAQGWRGSDADGYPGPHTWRRLFA</sequence>
<name>A0ABN1V069_9ACTN</name>
<dbReference type="EMBL" id="BAAAKV010000033">
    <property type="protein sequence ID" value="GAA1177509.1"/>
    <property type="molecule type" value="Genomic_DNA"/>
</dbReference>
<dbReference type="Gene3D" id="1.10.101.10">
    <property type="entry name" value="PGBD-like superfamily/PGBD"/>
    <property type="match status" value="1"/>
</dbReference>
<dbReference type="InterPro" id="IPR036365">
    <property type="entry name" value="PGBD-like_sf"/>
</dbReference>
<evidence type="ECO:0000256" key="1">
    <source>
        <dbReference type="SAM" id="MobiDB-lite"/>
    </source>
</evidence>
<dbReference type="InterPro" id="IPR047763">
    <property type="entry name" value="PG_bind_dom_phiBT1-type"/>
</dbReference>
<evidence type="ECO:0000313" key="2">
    <source>
        <dbReference type="EMBL" id="GAA1177509.1"/>
    </source>
</evidence>
<dbReference type="SUPFAM" id="SSF47090">
    <property type="entry name" value="PGBD-like"/>
    <property type="match status" value="1"/>
</dbReference>
<dbReference type="Proteomes" id="UP001501371">
    <property type="component" value="Unassembled WGS sequence"/>
</dbReference>
<feature type="region of interest" description="Disordered" evidence="1">
    <location>
        <begin position="369"/>
        <end position="396"/>
    </location>
</feature>
<feature type="compositionally biased region" description="Basic and acidic residues" evidence="1">
    <location>
        <begin position="128"/>
        <end position="137"/>
    </location>
</feature>
<dbReference type="Gene3D" id="3.90.1720.10">
    <property type="entry name" value="endopeptidase domain like (from Nostoc punctiforme)"/>
    <property type="match status" value="1"/>
</dbReference>
<feature type="region of interest" description="Disordered" evidence="1">
    <location>
        <begin position="76"/>
        <end position="137"/>
    </location>
</feature>
<comment type="caution">
    <text evidence="2">The sequence shown here is derived from an EMBL/GenBank/DDBJ whole genome shotgun (WGS) entry which is preliminary data.</text>
</comment>
<accession>A0ABN1V069</accession>
<evidence type="ECO:0000313" key="3">
    <source>
        <dbReference type="Proteomes" id="UP001501371"/>
    </source>
</evidence>
<gene>
    <name evidence="2" type="ORF">GCM10009654_38530</name>
</gene>
<dbReference type="InterPro" id="IPR036366">
    <property type="entry name" value="PGBDSf"/>
</dbReference>
<dbReference type="NCBIfam" id="NF038080">
    <property type="entry name" value="PG_bind_siph"/>
    <property type="match status" value="2"/>
</dbReference>
<dbReference type="InterPro" id="IPR038765">
    <property type="entry name" value="Papain-like_cys_pep_sf"/>
</dbReference>